<dbReference type="InParanoid" id="B9RM30"/>
<dbReference type="Pfam" id="PF03101">
    <property type="entry name" value="FAR1"/>
    <property type="match status" value="1"/>
</dbReference>
<evidence type="ECO:0000313" key="4">
    <source>
        <dbReference type="Proteomes" id="UP000008311"/>
    </source>
</evidence>
<organism evidence="3 4">
    <name type="scientific">Ricinus communis</name>
    <name type="common">Castor bean</name>
    <dbReference type="NCBI Taxonomy" id="3988"/>
    <lineage>
        <taxon>Eukaryota</taxon>
        <taxon>Viridiplantae</taxon>
        <taxon>Streptophyta</taxon>
        <taxon>Embryophyta</taxon>
        <taxon>Tracheophyta</taxon>
        <taxon>Spermatophyta</taxon>
        <taxon>Magnoliopsida</taxon>
        <taxon>eudicotyledons</taxon>
        <taxon>Gunneridae</taxon>
        <taxon>Pentapetalae</taxon>
        <taxon>rosids</taxon>
        <taxon>fabids</taxon>
        <taxon>Malpighiales</taxon>
        <taxon>Euphorbiaceae</taxon>
        <taxon>Acalyphoideae</taxon>
        <taxon>Acalypheae</taxon>
        <taxon>Ricinus</taxon>
    </lineage>
</organism>
<dbReference type="eggNOG" id="ENOG502SJ4A">
    <property type="taxonomic scope" value="Eukaryota"/>
</dbReference>
<feature type="domain" description="FAR1" evidence="2">
    <location>
        <begin position="72"/>
        <end position="163"/>
    </location>
</feature>
<dbReference type="PANTHER" id="PTHR46328:SF10">
    <property type="entry name" value="PROTEIN FAR1-RELATED SEQUENCE 12-LIKE ISOFORM X1"/>
    <property type="match status" value="1"/>
</dbReference>
<evidence type="ECO:0000259" key="2">
    <source>
        <dbReference type="Pfam" id="PF03101"/>
    </source>
</evidence>
<gene>
    <name evidence="3" type="ORF">RCOM_1077400</name>
</gene>
<dbReference type="EMBL" id="EQ973789">
    <property type="protein sequence ID" value="EEF47353.1"/>
    <property type="molecule type" value="Genomic_DNA"/>
</dbReference>
<evidence type="ECO:0000313" key="3">
    <source>
        <dbReference type="EMBL" id="EEF47353.1"/>
    </source>
</evidence>
<keyword evidence="4" id="KW-1185">Reference proteome</keyword>
<feature type="region of interest" description="Disordered" evidence="1">
    <location>
        <begin position="21"/>
        <end position="45"/>
    </location>
</feature>
<reference evidence="4" key="1">
    <citation type="journal article" date="2010" name="Nat. Biotechnol.">
        <title>Draft genome sequence of the oilseed species Ricinus communis.</title>
        <authorList>
            <person name="Chan A.P."/>
            <person name="Crabtree J."/>
            <person name="Zhao Q."/>
            <person name="Lorenzi H."/>
            <person name="Orvis J."/>
            <person name="Puiu D."/>
            <person name="Melake-Berhan A."/>
            <person name="Jones K.M."/>
            <person name="Redman J."/>
            <person name="Chen G."/>
            <person name="Cahoon E.B."/>
            <person name="Gedil M."/>
            <person name="Stanke M."/>
            <person name="Haas B.J."/>
            <person name="Wortman J.R."/>
            <person name="Fraser-Liggett C.M."/>
            <person name="Ravel J."/>
            <person name="Rabinowicz P.D."/>
        </authorList>
    </citation>
    <scope>NUCLEOTIDE SEQUENCE [LARGE SCALE GENOMIC DNA]</scope>
    <source>
        <strain evidence="4">cv. Hale</strain>
    </source>
</reference>
<name>B9RM30_RICCO</name>
<dbReference type="STRING" id="3988.B9RM30"/>
<accession>B9RM30</accession>
<dbReference type="AlphaFoldDB" id="B9RM30"/>
<dbReference type="PANTHER" id="PTHR46328">
    <property type="entry name" value="FAR-RED IMPAIRED RESPONSIVE (FAR1) FAMILY PROTEIN-RELATED"/>
    <property type="match status" value="1"/>
</dbReference>
<evidence type="ECO:0000256" key="1">
    <source>
        <dbReference type="SAM" id="MobiDB-lite"/>
    </source>
</evidence>
<feature type="compositionally biased region" description="Polar residues" evidence="1">
    <location>
        <begin position="23"/>
        <end position="45"/>
    </location>
</feature>
<protein>
    <recommendedName>
        <fullName evidence="2">FAR1 domain-containing protein</fullName>
    </recommendedName>
</protein>
<dbReference type="InterPro" id="IPR004330">
    <property type="entry name" value="FAR1_DNA_bnd_dom"/>
</dbReference>
<sequence length="256" mass="29281">MLSCILNSFVAVDSERNPDIATKRNNSIDSNPQISNDCGANESNVDAVSEPESTLDEPYVGQKFESEAAAHEFYGKYAMCMGFLTRINRTSQLDGSVISKTLVCSREGFQRPNNRNDMTYIRSPKARGSIRVGCKARVSFKKKQDSEKWFISNLIKEHTHPLNDSVFQKARISQVSGDDKRIHELTQELMMERKRSASLREFINLLFNHIEEHTQGLSEKIQYIAEKLNLYIVMLNEAMRKISPVPYNFFPFLELA</sequence>
<dbReference type="Proteomes" id="UP000008311">
    <property type="component" value="Unassembled WGS sequence"/>
</dbReference>
<proteinExistence type="predicted"/>